<dbReference type="InterPro" id="IPR006665">
    <property type="entry name" value="OmpA-like"/>
</dbReference>
<keyword evidence="2 4" id="KW-0472">Membrane</keyword>
<accession>A0A1E2UU96</accession>
<dbReference type="PANTHER" id="PTHR30329:SF21">
    <property type="entry name" value="LIPOPROTEIN YIAD-RELATED"/>
    <property type="match status" value="1"/>
</dbReference>
<gene>
    <name evidence="7" type="ORF">A3196_17080</name>
</gene>
<protein>
    <recommendedName>
        <fullName evidence="6">OmpA-like domain-containing protein</fullName>
    </recommendedName>
</protein>
<dbReference type="EMBL" id="LVJZ01000003">
    <property type="protein sequence ID" value="ODB98313.1"/>
    <property type="molecule type" value="Genomic_DNA"/>
</dbReference>
<feature type="domain" description="OmpA-like" evidence="6">
    <location>
        <begin position="213"/>
        <end position="330"/>
    </location>
</feature>
<reference evidence="7 8" key="1">
    <citation type="submission" date="2016-03" db="EMBL/GenBank/DDBJ databases">
        <title>Chemosynthetic sulphur-oxidizing symbionts of marine invertebrate animals are capable of nitrogen fixation.</title>
        <authorList>
            <person name="Petersen J.M."/>
            <person name="Kemper A."/>
            <person name="Gruber-Vodicka H."/>
            <person name="Cardini U."/>
            <person name="Geest Mvander."/>
            <person name="Kleiner M."/>
            <person name="Bulgheresi S."/>
            <person name="Fussmann M."/>
            <person name="Herbold C."/>
            <person name="Seah B.K.B."/>
            <person name="Antony C.Paul."/>
            <person name="Liu D."/>
            <person name="Belitz A."/>
            <person name="Weber M."/>
        </authorList>
    </citation>
    <scope>NUCLEOTIDE SEQUENCE [LARGE SCALE GENOMIC DNA]</scope>
    <source>
        <strain evidence="7">G_D</strain>
    </source>
</reference>
<evidence type="ECO:0000313" key="8">
    <source>
        <dbReference type="Proteomes" id="UP000094849"/>
    </source>
</evidence>
<evidence type="ECO:0000256" key="3">
    <source>
        <dbReference type="ARBA" id="ARBA00023237"/>
    </source>
</evidence>
<dbReference type="CDD" id="cd07185">
    <property type="entry name" value="OmpA_C-like"/>
    <property type="match status" value="1"/>
</dbReference>
<dbReference type="PRINTS" id="PR01021">
    <property type="entry name" value="OMPADOMAIN"/>
</dbReference>
<dbReference type="STRING" id="1818881.A3196_17080"/>
<dbReference type="Pfam" id="PF00691">
    <property type="entry name" value="OmpA"/>
    <property type="match status" value="1"/>
</dbReference>
<dbReference type="PROSITE" id="PS51123">
    <property type="entry name" value="OMPA_2"/>
    <property type="match status" value="1"/>
</dbReference>
<comment type="caution">
    <text evidence="7">The sequence shown here is derived from an EMBL/GenBank/DDBJ whole genome shotgun (WGS) entry which is preliminary data.</text>
</comment>
<evidence type="ECO:0000256" key="1">
    <source>
        <dbReference type="ARBA" id="ARBA00004442"/>
    </source>
</evidence>
<keyword evidence="3" id="KW-0998">Cell outer membrane</keyword>
<evidence type="ECO:0000256" key="2">
    <source>
        <dbReference type="ARBA" id="ARBA00023136"/>
    </source>
</evidence>
<evidence type="ECO:0000256" key="5">
    <source>
        <dbReference type="SAM" id="SignalP"/>
    </source>
</evidence>
<dbReference type="Gene3D" id="3.30.1330.60">
    <property type="entry name" value="OmpA-like domain"/>
    <property type="match status" value="1"/>
</dbReference>
<evidence type="ECO:0000313" key="7">
    <source>
        <dbReference type="EMBL" id="ODB98313.1"/>
    </source>
</evidence>
<dbReference type="InterPro" id="IPR036737">
    <property type="entry name" value="OmpA-like_sf"/>
</dbReference>
<dbReference type="GO" id="GO:0009279">
    <property type="term" value="C:cell outer membrane"/>
    <property type="evidence" value="ECO:0007669"/>
    <property type="project" value="UniProtKB-SubCell"/>
</dbReference>
<feature type="chain" id="PRO_5009119215" description="OmpA-like domain-containing protein" evidence="5">
    <location>
        <begin position="21"/>
        <end position="331"/>
    </location>
</feature>
<dbReference type="PANTHER" id="PTHR30329">
    <property type="entry name" value="STATOR ELEMENT OF FLAGELLAR MOTOR COMPLEX"/>
    <property type="match status" value="1"/>
</dbReference>
<dbReference type="InterPro" id="IPR006664">
    <property type="entry name" value="OMP_bac"/>
</dbReference>
<dbReference type="RefSeq" id="WP_069006752.1">
    <property type="nucleotide sequence ID" value="NZ_LVJW01000003.1"/>
</dbReference>
<proteinExistence type="predicted"/>
<name>A0A1E2UU96_9GAMM</name>
<dbReference type="Proteomes" id="UP000094849">
    <property type="component" value="Unassembled WGS sequence"/>
</dbReference>
<keyword evidence="8" id="KW-1185">Reference proteome</keyword>
<dbReference type="InterPro" id="IPR050330">
    <property type="entry name" value="Bact_OuterMem_StrucFunc"/>
</dbReference>
<evidence type="ECO:0000259" key="6">
    <source>
        <dbReference type="PROSITE" id="PS51123"/>
    </source>
</evidence>
<dbReference type="OrthoDB" id="9792021at2"/>
<comment type="subcellular location">
    <subcellularLocation>
        <location evidence="1">Cell outer membrane</location>
    </subcellularLocation>
</comment>
<feature type="signal peptide" evidence="5">
    <location>
        <begin position="1"/>
        <end position="20"/>
    </location>
</feature>
<sequence length="331" mass="36540">MHIFILIFLSLILPTTSVYAGDMQGSRDHPEIPRVAGSEIIGFEYNEYDAANFLKADASTKITLVNPEGKRTRILYLAKAGDKPLMVQKNYATALRQLGNANEIYSCKNTGCNRHLLATTFWTRDTMVPTEGLTHPFYLLGFSHTFTSPAYRYIDVTTDSARYHVGVSAVVIAANNSNKKFRERTVMLVEILEVSNFEATLEFVDASEMQQQIGESGHVALYGIQFDHDKATLRPESNETITEIVKALKSDSALQLYVVGHTDDVGSLTYNQDLSLKRANSVVKSLVAAGIEDSRLTALGVGPAAPVSSNDTETGRAKNRRVELVKQRTVD</sequence>
<keyword evidence="5" id="KW-0732">Signal</keyword>
<dbReference type="AlphaFoldDB" id="A0A1E2UU96"/>
<organism evidence="7 8">
    <name type="scientific">Candidatus Thiodiazotropha endoloripes</name>
    <dbReference type="NCBI Taxonomy" id="1818881"/>
    <lineage>
        <taxon>Bacteria</taxon>
        <taxon>Pseudomonadati</taxon>
        <taxon>Pseudomonadota</taxon>
        <taxon>Gammaproteobacteria</taxon>
        <taxon>Chromatiales</taxon>
        <taxon>Sedimenticolaceae</taxon>
        <taxon>Candidatus Thiodiazotropha</taxon>
    </lineage>
</organism>
<evidence type="ECO:0000256" key="4">
    <source>
        <dbReference type="PROSITE-ProRule" id="PRU00473"/>
    </source>
</evidence>
<dbReference type="SUPFAM" id="SSF103088">
    <property type="entry name" value="OmpA-like"/>
    <property type="match status" value="1"/>
</dbReference>